<evidence type="ECO:0000256" key="1">
    <source>
        <dbReference type="SAM" id="MobiDB-lite"/>
    </source>
</evidence>
<dbReference type="EMBL" id="JAHRHJ020000003">
    <property type="protein sequence ID" value="KAH9322917.1"/>
    <property type="molecule type" value="Genomic_DNA"/>
</dbReference>
<accession>A0AA38GGE2</accession>
<comment type="caution">
    <text evidence="3">The sequence shown here is derived from an EMBL/GenBank/DDBJ whole genome shotgun (WGS) entry which is preliminary data.</text>
</comment>
<reference evidence="3 4" key="1">
    <citation type="journal article" date="2021" name="Nat. Plants">
        <title>The Taxus genome provides insights into paclitaxel biosynthesis.</title>
        <authorList>
            <person name="Xiong X."/>
            <person name="Gou J."/>
            <person name="Liao Q."/>
            <person name="Li Y."/>
            <person name="Zhou Q."/>
            <person name="Bi G."/>
            <person name="Li C."/>
            <person name="Du R."/>
            <person name="Wang X."/>
            <person name="Sun T."/>
            <person name="Guo L."/>
            <person name="Liang H."/>
            <person name="Lu P."/>
            <person name="Wu Y."/>
            <person name="Zhang Z."/>
            <person name="Ro D.K."/>
            <person name="Shang Y."/>
            <person name="Huang S."/>
            <person name="Yan J."/>
        </authorList>
    </citation>
    <scope>NUCLEOTIDE SEQUENCE [LARGE SCALE GENOMIC DNA]</scope>
    <source>
        <strain evidence="3">Ta-2019</strain>
    </source>
</reference>
<gene>
    <name evidence="3" type="ORF">KI387_017556</name>
</gene>
<dbReference type="Proteomes" id="UP000824469">
    <property type="component" value="Unassembled WGS sequence"/>
</dbReference>
<dbReference type="PANTHER" id="PTHR13500">
    <property type="entry name" value="NUCLEOLAR PRERIBOSOMAL-ASSOCIATED PROTEIN 1"/>
    <property type="match status" value="1"/>
</dbReference>
<keyword evidence="4" id="KW-1185">Reference proteome</keyword>
<proteinExistence type="predicted"/>
<evidence type="ECO:0000313" key="3">
    <source>
        <dbReference type="EMBL" id="KAH9322917.1"/>
    </source>
</evidence>
<feature type="compositionally biased region" description="Acidic residues" evidence="1">
    <location>
        <begin position="9"/>
        <end position="20"/>
    </location>
</feature>
<dbReference type="InterPro" id="IPR039844">
    <property type="entry name" value="URB1"/>
</dbReference>
<dbReference type="PANTHER" id="PTHR13500:SF0">
    <property type="entry name" value="NUCLEOLAR PRE-RIBOSOMAL-ASSOCIATED PROTEIN 1"/>
    <property type="match status" value="1"/>
</dbReference>
<name>A0AA38GGE2_TAXCH</name>
<feature type="region of interest" description="Disordered" evidence="1">
    <location>
        <begin position="1"/>
        <end position="23"/>
    </location>
</feature>
<sequence>FINLHDEMELHEEEEEEEEGHDWSDALHSEMEVEVEVEEEECEPLEEVVHTETLRELDVKLKENLTALTSREFTLRLNGAKGFKDMLKGESGAEVLQQYVKVSPGCTELLEAWKLGIQGKSSMSIFSLIAEILKHPGGKDLGDNFSINEQRSKSLMYVSLRLDKFARTIVRSNINDVYGEINSHEGRRQSSALLLMAAIVRRGRTIASEVAASFDFNNKVFPKLAEQPKAKQKGGEDNKKPKSSTRRGFIEFAMAFLEVSNPSLLRYVLQKRPLYGGVLRGLGKDDEETIVYVLCIIREKVLSSSSMVPSGLRSVVFGDAVLEQLCVISADCSLGRATDIAHETLLMLCTDPSHGLLPQFHQQFGVSKGSENSHRGNPARLLRLMLKLRSTDVDNHRNLLLAIVSYWPSLVSAYLDSFPYSLEPRASSTWFAAISLVSDLVHAAKVSPPFSSLATEGSSPPSLEHPTLRSRLKCILPRSFSRAVINRGLLHTNILVKHGSLQVLKEALSSLECLLNAMHAAAENASKKGHFTEMKKENLSKCVSESHLLEVKGLSGITVLRALNSVAHGEENSISCTDTFNELSSQKWCLLKREVQDEIRGLLPDPQVLLSLLLSTKSGLTESAGKSNKRKFPSSTKSKEAETKEKFKRVKSDKIDSGVDILVSGIKAGDRKDILEESVVFHTEQDSHALDNTDKDLVTVAQIWGVQDALSYRDDCKDGESMLYTKVLDVLGLYQRTLPIAMIECSFDAFKLLPEEPLHLSTFQHRSILSLLVESTGGINLPASGFEGPRPFTGQLYKYLRPLLKLLLYSPANDVRRYARLLANKAMLSTHAFERNKGEIEVWFSFFPVQNRAVVIIKESQEMQLQDSSGSNMCGGLASTVMEFLCNAVSTVGKNLFKYLDELHCLLSKLSSIGDLAPPHFSPLVICVLQKCLRVVESSSKSMKLTNRTMISIYVASVMNFLLQSQANPRALAFIIVTTLLTKLQQVCQSDQASEDFLCEWSPLRSLLLFARSILSKEHTGFSLELIDNQLLSECNCSVPRSLPQVLSIVQNTDCDCTIGAAAAFASSIVSAMPDEIVENFPTLVTICHNVFGKDYSVLLALLCVHRELFDRVAEAWADVFSLGLELAGNLYPRNRDNTNLHVHKVDSCVDYGFSFSAMRCETTEKLSPSVSMGDACSNKQDAVAFASFIQSIPFFALFMLSANSHQSRLLGCSPMKGILEAKLSEVSSVHINMLQLILHWILQIESSWSDSADLKEQLETCFSLLRNLLVHAIEVSQRNHCIHRLDVGLDMTSIQEVIHTVLVHPAINMFMCKRMGSSVSKNVQDLEDCDTKSHNLHLKERKQKADKSSLEIFLHLCQEKVHTIDTSILHLFLTLMEFVSSWCKINQGQDLNQWHSFCKAIVFSSKPLISQSFAVFKKEIAKSMKADSYEMSPLSSFYVLSVLSPFVSPFNLLELVHWLFSNDIYEHEQTAASVPVPGSNISYLDIGLYFGTVAFEMFHAYVNQAKGDACIQWFFWDLEGQNFDSNLVREVYVKMVEVAVKLNSKTAELCLLRTMKALHVPAGANIPPRLMPIGILLSHLTVITPTELVKYCIHNTNQVKAEVLLLLTQISNLHLTIYGELIGVNMSIDLPAIYLIHLNGYLVSDEKLVEENTDFKLSENELLVLLPVTLRYISSYLRIAGASFSQLLQRITVYYFNILWKGFMKWDEYTLSKEFDILVYDEGRYMITEDFVCYFQDTLLGKAVHMLKKFPRLDKLHKKRRKLFTCILPKISCTLDCFNNDISGFSFRELLNLVNRVIAKVSLARWLLFPKSVCLNLHLEKDSDEQPQNGASKVSAGKVTESDVHEWKMKPAEYARFINCLICTLDAIFQQFSIQSQTLNVMEGRNRANLLNFMERTILNHLVDVSKEIGIHSVKIQYLPSLKAFTKSTFLHRFDNYMALKTLRCLLLLLSQKNHASDVVQFAEDALEFLMAHSQFVATILSASFISSLYLGQYDKGTMFKSLTGVLNLLPLPSLDQHVALKSENMTVSPSVHSKETVEIPTNKDEEFHFLDQRKLEVVKLLRMLYLLRVQHGSLSGSRETSINAKELFSLLLAGYSATMNECDLEIFSLMHEIESFSGKNFSGLSEMNYLWGEAALKRRKQQHDERLLLEYSSVDRETIEERQKRDFRDNLLIDPKVCGDTILHFPFNRSAWGWTHGTSEICRGELEGYTSGATLLDPRNVEGLRLFGDLPLDFTFEVALMKHVEALLALPMT</sequence>
<dbReference type="GO" id="GO:0000466">
    <property type="term" value="P:maturation of 5.8S rRNA from tricistronic rRNA transcript (SSU-rRNA, 5.8S rRNA, LSU-rRNA)"/>
    <property type="evidence" value="ECO:0007669"/>
    <property type="project" value="TreeGrafter"/>
</dbReference>
<dbReference type="GO" id="GO:0005730">
    <property type="term" value="C:nucleolus"/>
    <property type="evidence" value="ECO:0007669"/>
    <property type="project" value="TreeGrafter"/>
</dbReference>
<protein>
    <recommendedName>
        <fullName evidence="2">URB1 N-terminal domain-containing protein</fullName>
    </recommendedName>
</protein>
<dbReference type="GO" id="GO:0000463">
    <property type="term" value="P:maturation of LSU-rRNA from tricistronic rRNA transcript (SSU-rRNA, 5.8S rRNA, LSU-rRNA)"/>
    <property type="evidence" value="ECO:0007669"/>
    <property type="project" value="TreeGrafter"/>
</dbReference>
<dbReference type="Pfam" id="PF11707">
    <property type="entry name" value="Npa1"/>
    <property type="match status" value="1"/>
</dbReference>
<feature type="region of interest" description="Disordered" evidence="1">
    <location>
        <begin position="622"/>
        <end position="643"/>
    </location>
</feature>
<feature type="domain" description="URB1 N-terminal" evidence="2">
    <location>
        <begin position="106"/>
        <end position="432"/>
    </location>
</feature>
<feature type="non-terminal residue" evidence="3">
    <location>
        <position position="2255"/>
    </location>
</feature>
<evidence type="ECO:0000259" key="2">
    <source>
        <dbReference type="Pfam" id="PF11707"/>
    </source>
</evidence>
<dbReference type="InterPro" id="IPR021714">
    <property type="entry name" value="URB1_N"/>
</dbReference>
<evidence type="ECO:0000313" key="4">
    <source>
        <dbReference type="Proteomes" id="UP000824469"/>
    </source>
</evidence>
<dbReference type="OMA" id="FDETHIV"/>
<organism evidence="3 4">
    <name type="scientific">Taxus chinensis</name>
    <name type="common">Chinese yew</name>
    <name type="synonym">Taxus wallichiana var. chinensis</name>
    <dbReference type="NCBI Taxonomy" id="29808"/>
    <lineage>
        <taxon>Eukaryota</taxon>
        <taxon>Viridiplantae</taxon>
        <taxon>Streptophyta</taxon>
        <taxon>Embryophyta</taxon>
        <taxon>Tracheophyta</taxon>
        <taxon>Spermatophyta</taxon>
        <taxon>Pinopsida</taxon>
        <taxon>Pinidae</taxon>
        <taxon>Conifers II</taxon>
        <taxon>Cupressales</taxon>
        <taxon>Taxaceae</taxon>
        <taxon>Taxus</taxon>
    </lineage>
</organism>